<organism evidence="1 2">
    <name type="scientific">Gnathostoma spinigerum</name>
    <dbReference type="NCBI Taxonomy" id="75299"/>
    <lineage>
        <taxon>Eukaryota</taxon>
        <taxon>Metazoa</taxon>
        <taxon>Ecdysozoa</taxon>
        <taxon>Nematoda</taxon>
        <taxon>Chromadorea</taxon>
        <taxon>Rhabditida</taxon>
        <taxon>Spirurina</taxon>
        <taxon>Gnathostomatomorpha</taxon>
        <taxon>Gnathostomatoidea</taxon>
        <taxon>Gnathostomatidae</taxon>
        <taxon>Gnathostoma</taxon>
    </lineage>
</organism>
<keyword evidence="2" id="KW-1185">Reference proteome</keyword>
<protein>
    <submittedName>
        <fullName evidence="1">Uncharacterized protein</fullName>
    </submittedName>
</protein>
<evidence type="ECO:0000313" key="1">
    <source>
        <dbReference type="EMBL" id="MFH4984121.1"/>
    </source>
</evidence>
<proteinExistence type="predicted"/>
<sequence length="150" mass="16230">MCVVLEAKNPKKIEGGTSAPCANEEILEEGKTQSLAPEELAMQANERSSSPKAIYAPVVSAENLSDGPFESVRHLLQRQMREKTFRPGVPTIGLQPTQQPAETINLVGNAINVNVPNPDEMAENNGFIPMSQTPNAFGGKDDMSIAYIYT</sequence>
<dbReference type="EMBL" id="JBGFUD010015343">
    <property type="protein sequence ID" value="MFH4984121.1"/>
    <property type="molecule type" value="Genomic_DNA"/>
</dbReference>
<comment type="caution">
    <text evidence="1">The sequence shown here is derived from an EMBL/GenBank/DDBJ whole genome shotgun (WGS) entry which is preliminary data.</text>
</comment>
<dbReference type="Proteomes" id="UP001608902">
    <property type="component" value="Unassembled WGS sequence"/>
</dbReference>
<gene>
    <name evidence="1" type="ORF">AB6A40_010830</name>
</gene>
<name>A0ABD6EXR4_9BILA</name>
<dbReference type="AlphaFoldDB" id="A0ABD6EXR4"/>
<accession>A0ABD6EXR4</accession>
<evidence type="ECO:0000313" key="2">
    <source>
        <dbReference type="Proteomes" id="UP001608902"/>
    </source>
</evidence>
<reference evidence="1 2" key="1">
    <citation type="submission" date="2024-08" db="EMBL/GenBank/DDBJ databases">
        <title>Gnathostoma spinigerum genome.</title>
        <authorList>
            <person name="Gonzalez-Bertolin B."/>
            <person name="Monzon S."/>
            <person name="Zaballos A."/>
            <person name="Jimenez P."/>
            <person name="Dekumyoy P."/>
            <person name="Varona S."/>
            <person name="Cuesta I."/>
            <person name="Sumanam S."/>
            <person name="Adisakwattana P."/>
            <person name="Gasser R.B."/>
            <person name="Hernandez-Gonzalez A."/>
            <person name="Young N.D."/>
            <person name="Perteguer M.J."/>
        </authorList>
    </citation>
    <scope>NUCLEOTIDE SEQUENCE [LARGE SCALE GENOMIC DNA]</scope>
    <source>
        <strain evidence="1">AL3</strain>
        <tissue evidence="1">Liver</tissue>
    </source>
</reference>